<comment type="caution">
    <text evidence="1">The sequence shown here is derived from an EMBL/GenBank/DDBJ whole genome shotgun (WGS) entry which is preliminary data.</text>
</comment>
<organism evidence="1 2">
    <name type="scientific">Acidisoma silvae</name>
    <dbReference type="NCBI Taxonomy" id="2802396"/>
    <lineage>
        <taxon>Bacteria</taxon>
        <taxon>Pseudomonadati</taxon>
        <taxon>Pseudomonadota</taxon>
        <taxon>Alphaproteobacteria</taxon>
        <taxon>Acetobacterales</taxon>
        <taxon>Acidocellaceae</taxon>
        <taxon>Acidisoma</taxon>
    </lineage>
</organism>
<reference evidence="1" key="1">
    <citation type="journal article" date="2021" name="Microorganisms">
        <title>Acidisoma silvae sp. nov. and Acidisomacellulosilytica sp. nov., Two Acidophilic Bacteria Isolated from Decaying Wood, Hydrolyzing Cellulose and Producing Poly-3-hydroxybutyrate.</title>
        <authorList>
            <person name="Mieszkin S."/>
            <person name="Pouder E."/>
            <person name="Uroz S."/>
            <person name="Simon-Colin C."/>
            <person name="Alain K."/>
        </authorList>
    </citation>
    <scope>NUCLEOTIDE SEQUENCE</scope>
    <source>
        <strain evidence="1">HW T2.11</strain>
    </source>
</reference>
<dbReference type="RefSeq" id="WP_227320736.1">
    <property type="nucleotide sequence ID" value="NZ_JAESVB010000002.1"/>
</dbReference>
<dbReference type="EMBL" id="JAESVB010000002">
    <property type="protein sequence ID" value="MCB8875098.1"/>
    <property type="molecule type" value="Genomic_DNA"/>
</dbReference>
<protein>
    <recommendedName>
        <fullName evidence="3">DUF1127 domain-containing protein</fullName>
    </recommendedName>
</protein>
<dbReference type="Proteomes" id="UP000708298">
    <property type="component" value="Unassembled WGS sequence"/>
</dbReference>
<name>A0A963YQ41_9PROT</name>
<evidence type="ECO:0000313" key="2">
    <source>
        <dbReference type="Proteomes" id="UP000708298"/>
    </source>
</evidence>
<gene>
    <name evidence="1" type="ORF">ASILVAE211_07890</name>
</gene>
<evidence type="ECO:0000313" key="1">
    <source>
        <dbReference type="EMBL" id="MCB8875098.1"/>
    </source>
</evidence>
<keyword evidence="2" id="KW-1185">Reference proteome</keyword>
<dbReference type="AlphaFoldDB" id="A0A963YQ41"/>
<sequence>MTTFTNTQTKPTPGGIKDAFDFLGVTSLFREIGALRQRMAENRGVRTEQAQMARELATYSDAELGELGFSRADLPSIAAGTYRR</sequence>
<accession>A0A963YQ41</accession>
<proteinExistence type="predicted"/>
<evidence type="ECO:0008006" key="3">
    <source>
        <dbReference type="Google" id="ProtNLM"/>
    </source>
</evidence>
<reference evidence="1" key="2">
    <citation type="submission" date="2021-01" db="EMBL/GenBank/DDBJ databases">
        <authorList>
            <person name="Mieszkin S."/>
            <person name="Pouder E."/>
            <person name="Alain K."/>
        </authorList>
    </citation>
    <scope>NUCLEOTIDE SEQUENCE</scope>
    <source>
        <strain evidence="1">HW T2.11</strain>
    </source>
</reference>